<dbReference type="InterPro" id="IPR027417">
    <property type="entry name" value="P-loop_NTPase"/>
</dbReference>
<dbReference type="Pfam" id="PF00005">
    <property type="entry name" value="ABC_tran"/>
    <property type="match status" value="1"/>
</dbReference>
<evidence type="ECO:0000313" key="12">
    <source>
        <dbReference type="Proteomes" id="UP000199118"/>
    </source>
</evidence>
<dbReference type="GO" id="GO:0005524">
    <property type="term" value="F:ATP binding"/>
    <property type="evidence" value="ECO:0007669"/>
    <property type="project" value="UniProtKB-KW"/>
</dbReference>
<evidence type="ECO:0000256" key="5">
    <source>
        <dbReference type="ARBA" id="ARBA00022840"/>
    </source>
</evidence>
<dbReference type="GO" id="GO:0016887">
    <property type="term" value="F:ATP hydrolysis activity"/>
    <property type="evidence" value="ECO:0007669"/>
    <property type="project" value="InterPro"/>
</dbReference>
<feature type="domain" description="ABC transmembrane type-1" evidence="10">
    <location>
        <begin position="45"/>
        <end position="326"/>
    </location>
</feature>
<dbReference type="Pfam" id="PF00664">
    <property type="entry name" value="ABC_membrane"/>
    <property type="match status" value="1"/>
</dbReference>
<keyword evidence="3 8" id="KW-0812">Transmembrane</keyword>
<dbReference type="SMART" id="SM00382">
    <property type="entry name" value="AAA"/>
    <property type="match status" value="1"/>
</dbReference>
<keyword evidence="4" id="KW-0547">Nucleotide-binding</keyword>
<evidence type="ECO:0000256" key="2">
    <source>
        <dbReference type="ARBA" id="ARBA00022448"/>
    </source>
</evidence>
<feature type="domain" description="ABC transporter" evidence="9">
    <location>
        <begin position="360"/>
        <end position="594"/>
    </location>
</feature>
<evidence type="ECO:0000256" key="4">
    <source>
        <dbReference type="ARBA" id="ARBA00022741"/>
    </source>
</evidence>
<evidence type="ECO:0000256" key="1">
    <source>
        <dbReference type="ARBA" id="ARBA00004651"/>
    </source>
</evidence>
<dbReference type="PROSITE" id="PS00211">
    <property type="entry name" value="ABC_TRANSPORTER_1"/>
    <property type="match status" value="1"/>
</dbReference>
<accession>A0A1H2RGF6</accession>
<dbReference type="InterPro" id="IPR011527">
    <property type="entry name" value="ABC1_TM_dom"/>
</dbReference>
<dbReference type="InterPro" id="IPR003439">
    <property type="entry name" value="ABC_transporter-like_ATP-bd"/>
</dbReference>
<evidence type="ECO:0000256" key="3">
    <source>
        <dbReference type="ARBA" id="ARBA00022692"/>
    </source>
</evidence>
<dbReference type="EMBL" id="FNMZ01000001">
    <property type="protein sequence ID" value="SDW18532.1"/>
    <property type="molecule type" value="Genomic_DNA"/>
</dbReference>
<evidence type="ECO:0000256" key="8">
    <source>
        <dbReference type="SAM" id="Phobius"/>
    </source>
</evidence>
<dbReference type="InterPro" id="IPR036640">
    <property type="entry name" value="ABC1_TM_sf"/>
</dbReference>
<dbReference type="PANTHER" id="PTHR43394">
    <property type="entry name" value="ATP-DEPENDENT PERMEASE MDL1, MITOCHONDRIAL"/>
    <property type="match status" value="1"/>
</dbReference>
<dbReference type="InterPro" id="IPR039421">
    <property type="entry name" value="Type_1_exporter"/>
</dbReference>
<keyword evidence="6 8" id="KW-1133">Transmembrane helix</keyword>
<evidence type="ECO:0000259" key="9">
    <source>
        <dbReference type="PROSITE" id="PS50893"/>
    </source>
</evidence>
<proteinExistence type="predicted"/>
<dbReference type="Gene3D" id="3.40.50.300">
    <property type="entry name" value="P-loop containing nucleotide triphosphate hydrolases"/>
    <property type="match status" value="1"/>
</dbReference>
<dbReference type="Gene3D" id="1.20.1560.10">
    <property type="entry name" value="ABC transporter type 1, transmembrane domain"/>
    <property type="match status" value="1"/>
</dbReference>
<keyword evidence="7 8" id="KW-0472">Membrane</keyword>
<dbReference type="InterPro" id="IPR003593">
    <property type="entry name" value="AAA+_ATPase"/>
</dbReference>
<dbReference type="OrthoDB" id="9808328at2"/>
<dbReference type="STRING" id="356660.SAMN05444336_101353"/>
<dbReference type="PROSITE" id="PS50929">
    <property type="entry name" value="ABC_TM1F"/>
    <property type="match status" value="1"/>
</dbReference>
<comment type="subcellular location">
    <subcellularLocation>
        <location evidence="1">Cell membrane</location>
        <topology evidence="1">Multi-pass membrane protein</topology>
    </subcellularLocation>
</comment>
<feature type="transmembrane region" description="Helical" evidence="8">
    <location>
        <begin position="273"/>
        <end position="292"/>
    </location>
</feature>
<feature type="transmembrane region" description="Helical" evidence="8">
    <location>
        <begin position="162"/>
        <end position="179"/>
    </location>
</feature>
<evidence type="ECO:0000313" key="11">
    <source>
        <dbReference type="EMBL" id="SDW18532.1"/>
    </source>
</evidence>
<evidence type="ECO:0000256" key="6">
    <source>
        <dbReference type="ARBA" id="ARBA00022989"/>
    </source>
</evidence>
<evidence type="ECO:0000256" key="7">
    <source>
        <dbReference type="ARBA" id="ARBA00023136"/>
    </source>
</evidence>
<dbReference type="GO" id="GO:0015421">
    <property type="term" value="F:ABC-type oligopeptide transporter activity"/>
    <property type="evidence" value="ECO:0007669"/>
    <property type="project" value="TreeGrafter"/>
</dbReference>
<evidence type="ECO:0000259" key="10">
    <source>
        <dbReference type="PROSITE" id="PS50929"/>
    </source>
</evidence>
<gene>
    <name evidence="11" type="ORF">SAMN05444336_101353</name>
</gene>
<dbReference type="PROSITE" id="PS50893">
    <property type="entry name" value="ABC_TRANSPORTER_2"/>
    <property type="match status" value="1"/>
</dbReference>
<organism evidence="11 12">
    <name type="scientific">Albimonas donghaensis</name>
    <dbReference type="NCBI Taxonomy" id="356660"/>
    <lineage>
        <taxon>Bacteria</taxon>
        <taxon>Pseudomonadati</taxon>
        <taxon>Pseudomonadota</taxon>
        <taxon>Alphaproteobacteria</taxon>
        <taxon>Rhodobacterales</taxon>
        <taxon>Paracoccaceae</taxon>
        <taxon>Albimonas</taxon>
    </lineage>
</organism>
<feature type="transmembrane region" description="Helical" evidence="8">
    <location>
        <begin position="79"/>
        <end position="100"/>
    </location>
</feature>
<dbReference type="FunFam" id="3.40.50.300:FF:000287">
    <property type="entry name" value="Multidrug ABC transporter ATP-binding protein"/>
    <property type="match status" value="1"/>
</dbReference>
<dbReference type="SUPFAM" id="SSF52540">
    <property type="entry name" value="P-loop containing nucleoside triphosphate hydrolases"/>
    <property type="match status" value="1"/>
</dbReference>
<sequence>MADPAQKAYRAAAATLPRAPVETRTLDVLARLWRDWLRPYWRRLVLNLVLIAVVAGATSVYPLLIKWSLEGFETRSLDVIRFAPVLVIIAVTIKSAALYAQRLLTNAILSQIDCDLQRAMYGALVRADLATLDKEAPAATANRFTTDILVLHTSVEKLITGLIRDGLTVFGLLAALLWIDWELTLYALGALPLAAIPIGNIGRRLRRIARRSQEEAGQMTARVAEGLSGIRLSKTYRLEGYLTEKAGETFESLRRLRVRAADQRARIDPFLEALAGLGLAIIFWVIGARIAAGTNSIGEFMAFVSSFLIAGQSLRGFGTLYAEVQQGSAAGERIFSVLDAQPKIADRPGAVALPRVTGEIRFDAVGFDYEGGAAALRDISLTIPAGSKVALVGRSGAGKTTLMNLIPRLYDATSGAVTIDGRDIRDATLQSLRGQVAVVGQDAVIFDDTVARNIGFGDPEADRPAIEQAARDAQAWDFVAALPEGLDTQAGERGLRFSGGERQRLTIARAMLKDAPILLMDEPTSALDAEAEEKVRQALDRLSHGRTTLVIAHRLSTIRDADMIVAMDGGRIVETGRHEELLAKGGLYADLHRLQFREG</sequence>
<dbReference type="PANTHER" id="PTHR43394:SF1">
    <property type="entry name" value="ATP-BINDING CASSETTE SUB-FAMILY B MEMBER 10, MITOCHONDRIAL"/>
    <property type="match status" value="1"/>
</dbReference>
<keyword evidence="2" id="KW-0813">Transport</keyword>
<protein>
    <submittedName>
        <fullName evidence="11">ATP-binding cassette, subfamily B, MsbA</fullName>
    </submittedName>
</protein>
<reference evidence="11 12" key="1">
    <citation type="submission" date="2016-10" db="EMBL/GenBank/DDBJ databases">
        <authorList>
            <person name="de Groot N.N."/>
        </authorList>
    </citation>
    <scope>NUCLEOTIDE SEQUENCE [LARGE SCALE GENOMIC DNA]</scope>
    <source>
        <strain evidence="11 12">DSM 17890</strain>
    </source>
</reference>
<dbReference type="InterPro" id="IPR017871">
    <property type="entry name" value="ABC_transporter-like_CS"/>
</dbReference>
<dbReference type="SUPFAM" id="SSF90123">
    <property type="entry name" value="ABC transporter transmembrane region"/>
    <property type="match status" value="1"/>
</dbReference>
<dbReference type="CDD" id="cd18552">
    <property type="entry name" value="ABC_6TM_MsbA_like"/>
    <property type="match status" value="1"/>
</dbReference>
<feature type="transmembrane region" description="Helical" evidence="8">
    <location>
        <begin position="44"/>
        <end position="64"/>
    </location>
</feature>
<dbReference type="AlphaFoldDB" id="A0A1H2RGF6"/>
<dbReference type="RefSeq" id="WP_092679410.1">
    <property type="nucleotide sequence ID" value="NZ_FNMZ01000001.1"/>
</dbReference>
<feature type="transmembrane region" description="Helical" evidence="8">
    <location>
        <begin position="185"/>
        <end position="202"/>
    </location>
</feature>
<keyword evidence="12" id="KW-1185">Reference proteome</keyword>
<name>A0A1H2RGF6_9RHOB</name>
<keyword evidence="5 11" id="KW-0067">ATP-binding</keyword>
<dbReference type="GO" id="GO:0005886">
    <property type="term" value="C:plasma membrane"/>
    <property type="evidence" value="ECO:0007669"/>
    <property type="project" value="UniProtKB-SubCell"/>
</dbReference>
<dbReference type="Proteomes" id="UP000199118">
    <property type="component" value="Unassembled WGS sequence"/>
</dbReference>